<keyword evidence="2" id="KW-1185">Reference proteome</keyword>
<proteinExistence type="predicted"/>
<reference evidence="1 2" key="1">
    <citation type="submission" date="2016-10" db="EMBL/GenBank/DDBJ databases">
        <authorList>
            <person name="de Groot N.N."/>
        </authorList>
    </citation>
    <scope>NUCLEOTIDE SEQUENCE [LARGE SCALE GENOMIC DNA]</scope>
    <source>
        <strain evidence="1 2">ATCC BAA-466</strain>
    </source>
</reference>
<evidence type="ECO:0008006" key="3">
    <source>
        <dbReference type="Google" id="ProtNLM"/>
    </source>
</evidence>
<name>A0A1G7REQ0_9LACT</name>
<dbReference type="Pfam" id="PF16162">
    <property type="entry name" value="KwaB"/>
    <property type="match status" value="1"/>
</dbReference>
<dbReference type="RefSeq" id="WP_090289430.1">
    <property type="nucleotide sequence ID" value="NZ_FNCK01000003.1"/>
</dbReference>
<gene>
    <name evidence="1" type="ORF">SAMN05421791_10314</name>
</gene>
<evidence type="ECO:0000313" key="2">
    <source>
        <dbReference type="Proteomes" id="UP000199708"/>
    </source>
</evidence>
<dbReference type="AlphaFoldDB" id="A0A1G7REQ0"/>
<dbReference type="InterPro" id="IPR032359">
    <property type="entry name" value="KwaB-like"/>
</dbReference>
<sequence length="327" mass="38017">MKSQLKNVIREFKNEISKDDNELAFSILAVNQSSQRKSKYKGYMIQTTLSDIEPTISETLNFIEKNVDTKSLDEYDLHISFDDSIQYLEEDNIFYGPKILGLISNKVEEENKFSIKEDYSNISFLVFKLSNGMNNLYIFTKYVKIGRNFKNSYKFTFNGEKLVPFKKTLFAIPSVPDAILLSGSDKSNPAMGKYYIFNRNNFNTIFGYTDAFNEIIENNKNKIRDYNIISFSDDFLEECKKDGRYRPRITKIILGKGFEEYEKVKSNSKNVVKDFKLSIDFTDDGQIEYKSKKDIPEILNLLQRHCVIDALSSEKMLAAAIDKYRLE</sequence>
<dbReference type="Proteomes" id="UP000199708">
    <property type="component" value="Unassembled WGS sequence"/>
</dbReference>
<dbReference type="OrthoDB" id="3035068at2"/>
<dbReference type="STRING" id="120956.SAMN05421791_10314"/>
<organism evidence="1 2">
    <name type="scientific">Facklamia miroungae</name>
    <dbReference type="NCBI Taxonomy" id="120956"/>
    <lineage>
        <taxon>Bacteria</taxon>
        <taxon>Bacillati</taxon>
        <taxon>Bacillota</taxon>
        <taxon>Bacilli</taxon>
        <taxon>Lactobacillales</taxon>
        <taxon>Aerococcaceae</taxon>
        <taxon>Facklamia</taxon>
    </lineage>
</organism>
<accession>A0A1G7REQ0</accession>
<evidence type="ECO:0000313" key="1">
    <source>
        <dbReference type="EMBL" id="SDG09233.1"/>
    </source>
</evidence>
<dbReference type="EMBL" id="FNCK01000003">
    <property type="protein sequence ID" value="SDG09233.1"/>
    <property type="molecule type" value="Genomic_DNA"/>
</dbReference>
<protein>
    <recommendedName>
        <fullName evidence="3">DUF4868 domain-containing protein</fullName>
    </recommendedName>
</protein>